<organism evidence="2">
    <name type="scientific">freshwater metagenome</name>
    <dbReference type="NCBI Taxonomy" id="449393"/>
    <lineage>
        <taxon>unclassified sequences</taxon>
        <taxon>metagenomes</taxon>
        <taxon>ecological metagenomes</taxon>
    </lineage>
</organism>
<evidence type="ECO:0000256" key="1">
    <source>
        <dbReference type="SAM" id="MobiDB-lite"/>
    </source>
</evidence>
<feature type="region of interest" description="Disordered" evidence="1">
    <location>
        <begin position="1"/>
        <end position="25"/>
    </location>
</feature>
<gene>
    <name evidence="2" type="ORF">UFOPK3376_02413</name>
</gene>
<protein>
    <submittedName>
        <fullName evidence="2">Unannotated protein</fullName>
    </submittedName>
</protein>
<sequence length="196" mass="20108">MTDAEPADSNGGAPRAPAGSGWLARAKHAAATLKAEYEAGKHGDESPAATIWPTAKEQLDAVLKLLPSVRSAPARTSAELDADAAAVATALNGVDWASVRAATSERTSGARRAMRDMADQVDWAKAQPVAAQVSSALIAAVASGQLGVAGALGSTVARAIVDQSGLAQRVGRNLHEHQVSLPPDFRQVIDTTAKET</sequence>
<proteinExistence type="predicted"/>
<dbReference type="EMBL" id="CAFBLP010000076">
    <property type="protein sequence ID" value="CAB4886929.1"/>
    <property type="molecule type" value="Genomic_DNA"/>
</dbReference>
<name>A0A6J7F419_9ZZZZ</name>
<dbReference type="AlphaFoldDB" id="A0A6J7F419"/>
<accession>A0A6J7F419</accession>
<evidence type="ECO:0000313" key="2">
    <source>
        <dbReference type="EMBL" id="CAB4886929.1"/>
    </source>
</evidence>
<reference evidence="2" key="1">
    <citation type="submission" date="2020-05" db="EMBL/GenBank/DDBJ databases">
        <authorList>
            <person name="Chiriac C."/>
            <person name="Salcher M."/>
            <person name="Ghai R."/>
            <person name="Kavagutti S V."/>
        </authorList>
    </citation>
    <scope>NUCLEOTIDE SEQUENCE</scope>
</reference>